<comment type="caution">
    <text evidence="1">The sequence shown here is derived from an EMBL/GenBank/DDBJ whole genome shotgun (WGS) entry which is preliminary data.</text>
</comment>
<reference evidence="1" key="1">
    <citation type="submission" date="2021-01" db="EMBL/GenBank/DDBJ databases">
        <authorList>
            <consortium name="Genoscope - CEA"/>
            <person name="William W."/>
        </authorList>
    </citation>
    <scope>NUCLEOTIDE SEQUENCE</scope>
</reference>
<name>A0A8S1R7G1_9CILI</name>
<dbReference type="OrthoDB" id="300311at2759"/>
<dbReference type="AlphaFoldDB" id="A0A8S1R7G1"/>
<accession>A0A8S1R7G1</accession>
<proteinExistence type="predicted"/>
<dbReference type="EMBL" id="CAJJDN010000143">
    <property type="protein sequence ID" value="CAD8123185.1"/>
    <property type="molecule type" value="Genomic_DNA"/>
</dbReference>
<gene>
    <name evidence="1" type="ORF">PSON_ATCC_30995.1.T1430066</name>
</gene>
<keyword evidence="2" id="KW-1185">Reference proteome</keyword>
<organism evidence="1 2">
    <name type="scientific">Paramecium sonneborni</name>
    <dbReference type="NCBI Taxonomy" id="65129"/>
    <lineage>
        <taxon>Eukaryota</taxon>
        <taxon>Sar</taxon>
        <taxon>Alveolata</taxon>
        <taxon>Ciliophora</taxon>
        <taxon>Intramacronucleata</taxon>
        <taxon>Oligohymenophorea</taxon>
        <taxon>Peniculida</taxon>
        <taxon>Parameciidae</taxon>
        <taxon>Paramecium</taxon>
    </lineage>
</organism>
<evidence type="ECO:0000313" key="1">
    <source>
        <dbReference type="EMBL" id="CAD8123185.1"/>
    </source>
</evidence>
<evidence type="ECO:0000313" key="2">
    <source>
        <dbReference type="Proteomes" id="UP000692954"/>
    </source>
</evidence>
<dbReference type="Proteomes" id="UP000692954">
    <property type="component" value="Unassembled WGS sequence"/>
</dbReference>
<sequence>MKSQTQAPKPDFCLLEKQAPLLPDDGISHDSKKSLDFEKDKTLKTRCDRFGNLIDKKKRQQQVSFRDRVQKKQKLYDLIEFDYYELELDYKKNIKQRDNQKKCCQIQ</sequence>
<protein>
    <submittedName>
        <fullName evidence="1">Uncharacterized protein</fullName>
    </submittedName>
</protein>